<keyword evidence="5 9" id="KW-0479">Metal-binding</keyword>
<keyword evidence="13" id="KW-1185">Reference proteome</keyword>
<evidence type="ECO:0000256" key="5">
    <source>
        <dbReference type="ARBA" id="ARBA00022723"/>
    </source>
</evidence>
<comment type="similarity">
    <text evidence="3 9">Belongs to the iron/ascorbate-dependent oxidoreductase family.</text>
</comment>
<evidence type="ECO:0000256" key="8">
    <source>
        <dbReference type="ARBA" id="ARBA00059922"/>
    </source>
</evidence>
<dbReference type="PROSITE" id="PS51471">
    <property type="entry name" value="FE2OG_OXY"/>
    <property type="match status" value="1"/>
</dbReference>
<evidence type="ECO:0000313" key="12">
    <source>
        <dbReference type="Proteomes" id="UP000197138"/>
    </source>
</evidence>
<keyword evidence="6 9" id="KW-0408">Iron</keyword>
<dbReference type="FunFam" id="2.60.120.330:FF:000015">
    <property type="entry name" value="Protein DMR6-LIKE OXYGENASE 1"/>
    <property type="match status" value="1"/>
</dbReference>
<dbReference type="GO" id="GO:0005634">
    <property type="term" value="C:nucleus"/>
    <property type="evidence" value="ECO:0007669"/>
    <property type="project" value="UniProtKB-SubCell"/>
</dbReference>
<dbReference type="InterPro" id="IPR026992">
    <property type="entry name" value="DIOX_N"/>
</dbReference>
<dbReference type="InterPro" id="IPR027443">
    <property type="entry name" value="IPNS-like_sf"/>
</dbReference>
<keyword evidence="4" id="KW-0963">Cytoplasm</keyword>
<reference evidence="12" key="1">
    <citation type="journal article" date="2017" name="Plant J.">
        <title>The pomegranate (Punica granatum L.) genome and the genomics of punicalagin biosynthesis.</title>
        <authorList>
            <person name="Qin G."/>
            <person name="Xu C."/>
            <person name="Ming R."/>
            <person name="Tang H."/>
            <person name="Guyot R."/>
            <person name="Kramer E.M."/>
            <person name="Hu Y."/>
            <person name="Yi X."/>
            <person name="Qi Y."/>
            <person name="Xu X."/>
            <person name="Gao Z."/>
            <person name="Pan H."/>
            <person name="Jian J."/>
            <person name="Tian Y."/>
            <person name="Yue Z."/>
            <person name="Xu Y."/>
        </authorList>
    </citation>
    <scope>NUCLEOTIDE SEQUENCE [LARGE SCALE GENOMIC DNA]</scope>
    <source>
        <strain evidence="12">cv. Dabenzi</strain>
    </source>
</reference>
<evidence type="ECO:0000313" key="11">
    <source>
        <dbReference type="EMBL" id="OWM87622.1"/>
    </source>
</evidence>
<proteinExistence type="inferred from homology"/>
<dbReference type="Pfam" id="PF14226">
    <property type="entry name" value="DIOX_N"/>
    <property type="match status" value="1"/>
</dbReference>
<evidence type="ECO:0000256" key="6">
    <source>
        <dbReference type="ARBA" id="ARBA00023004"/>
    </source>
</evidence>
<dbReference type="GeneID" id="116187996"/>
<accession>A0A218XTN8</accession>
<keyword evidence="7" id="KW-0539">Nucleus</keyword>
<gene>
    <name evidence="14" type="primary">LOC116187996</name>
    <name evidence="11" type="ORF">CDL15_Pgr022735</name>
</gene>
<dbReference type="SUPFAM" id="SSF51197">
    <property type="entry name" value="Clavaminate synthase-like"/>
    <property type="match status" value="1"/>
</dbReference>
<dbReference type="AlphaFoldDB" id="A0A218XTN8"/>
<dbReference type="InterPro" id="IPR050295">
    <property type="entry name" value="Plant_2OG-oxidoreductases"/>
</dbReference>
<dbReference type="PANTHER" id="PTHR47991">
    <property type="entry name" value="OXOGLUTARATE/IRON-DEPENDENT DIOXYGENASE"/>
    <property type="match status" value="1"/>
</dbReference>
<evidence type="ECO:0000256" key="9">
    <source>
        <dbReference type="RuleBase" id="RU003682"/>
    </source>
</evidence>
<evidence type="ECO:0000256" key="1">
    <source>
        <dbReference type="ARBA" id="ARBA00004123"/>
    </source>
</evidence>
<dbReference type="GO" id="GO:0046872">
    <property type="term" value="F:metal ion binding"/>
    <property type="evidence" value="ECO:0007669"/>
    <property type="project" value="UniProtKB-KW"/>
</dbReference>
<dbReference type="Pfam" id="PF03171">
    <property type="entry name" value="2OG-FeII_Oxy"/>
    <property type="match status" value="1"/>
</dbReference>
<dbReference type="Proteomes" id="UP000197138">
    <property type="component" value="Unassembled WGS sequence"/>
</dbReference>
<dbReference type="RefSeq" id="XP_031372937.1">
    <property type="nucleotide sequence ID" value="XM_031517077.1"/>
</dbReference>
<name>A0A218XTN8_PUNGR</name>
<dbReference type="OrthoDB" id="288590at2759"/>
<dbReference type="EMBL" id="MTKT01000813">
    <property type="protein sequence ID" value="OWM87622.1"/>
    <property type="molecule type" value="Genomic_DNA"/>
</dbReference>
<evidence type="ECO:0000256" key="2">
    <source>
        <dbReference type="ARBA" id="ARBA00004496"/>
    </source>
</evidence>
<evidence type="ECO:0000256" key="4">
    <source>
        <dbReference type="ARBA" id="ARBA00022490"/>
    </source>
</evidence>
<dbReference type="GO" id="GO:0005737">
    <property type="term" value="C:cytoplasm"/>
    <property type="evidence" value="ECO:0007669"/>
    <property type="project" value="UniProtKB-SubCell"/>
</dbReference>
<reference evidence="13" key="3">
    <citation type="journal article" date="2020" name="Plant Biotechnol. J.">
        <title>The pomegranate (Punica granatum L.) draft genome dissects genetic divergence between soft- and hard-seeded cultivars.</title>
        <authorList>
            <person name="Luo X."/>
            <person name="Li H."/>
            <person name="Wu Z."/>
            <person name="Yao W."/>
            <person name="Zhao P."/>
            <person name="Cao D."/>
            <person name="Yu H."/>
            <person name="Li K."/>
            <person name="Poudel K."/>
            <person name="Zhao D."/>
            <person name="Zhang F."/>
            <person name="Xia X."/>
            <person name="Chen L."/>
            <person name="Wang Q."/>
            <person name="Jing D."/>
            <person name="Cao S."/>
        </authorList>
    </citation>
    <scope>NUCLEOTIDE SEQUENCE [LARGE SCALE GENOMIC DNA]</scope>
</reference>
<dbReference type="Proteomes" id="UP000515151">
    <property type="component" value="Chromosome 8"/>
</dbReference>
<evidence type="ECO:0000256" key="7">
    <source>
        <dbReference type="ARBA" id="ARBA00023242"/>
    </source>
</evidence>
<evidence type="ECO:0000313" key="13">
    <source>
        <dbReference type="Proteomes" id="UP000515151"/>
    </source>
</evidence>
<dbReference type="GO" id="GO:0016491">
    <property type="term" value="F:oxidoreductase activity"/>
    <property type="evidence" value="ECO:0007669"/>
    <property type="project" value="UniProtKB-KW"/>
</dbReference>
<dbReference type="Gene3D" id="2.60.120.330">
    <property type="entry name" value="B-lactam Antibiotic, Isopenicillin N Synthase, Chain"/>
    <property type="match status" value="1"/>
</dbReference>
<protein>
    <submittedName>
        <fullName evidence="14">Protein DMR6-LIKE OXYGENASE 2-like</fullName>
    </submittedName>
</protein>
<dbReference type="InterPro" id="IPR005123">
    <property type="entry name" value="Oxoglu/Fe-dep_dioxygenase_dom"/>
</dbReference>
<evidence type="ECO:0000259" key="10">
    <source>
        <dbReference type="PROSITE" id="PS51471"/>
    </source>
</evidence>
<evidence type="ECO:0000256" key="3">
    <source>
        <dbReference type="ARBA" id="ARBA00008056"/>
    </source>
</evidence>
<evidence type="ECO:0000313" key="14">
    <source>
        <dbReference type="RefSeq" id="XP_031372937.1"/>
    </source>
</evidence>
<reference evidence="14" key="4">
    <citation type="submission" date="2025-04" db="UniProtKB">
        <authorList>
            <consortium name="RefSeq"/>
        </authorList>
    </citation>
    <scope>IDENTIFICATION</scope>
    <source>
        <tissue evidence="14">Leaf</tissue>
    </source>
</reference>
<sequence length="388" mass="43418">MSPAAMMGSEEGEEINCGEIDDISMSYQKGVKHLQERGITKLPNKYILPFSERPNLREIAVGPAIRFTTESNALKLPVIDFSHFCGPNRSQALASLAKACEHYGFFQLINHGIPSDVIDRMMKASRDFFELPFEERSKYMTSDMRAAVRCGTSFSQKRDNVFCWRDFLKLSCHSLPGVLPFWPSSPPDLREAGVSYSKKTKNLYLELMGAIVESLGVAEEGAAIHQSEKSGLEEFGGGSHIIVANCYPACPEPDLTLGMLPHSDYGFLTLLLQDEQVEGLQIHHQGRWVSVAPTPASSFIINVGDHLEIFSNGRYKSVLHRVVANSSSTRFSVASLHSLSFESMVRPSPKLIDDQNPRRYKDTSYADFLEFISLKEHKGKNFLESRKN</sequence>
<dbReference type="InterPro" id="IPR044861">
    <property type="entry name" value="IPNS-like_FE2OG_OXY"/>
</dbReference>
<feature type="domain" description="Fe2OG dioxygenase" evidence="10">
    <location>
        <begin position="238"/>
        <end position="339"/>
    </location>
</feature>
<comment type="function">
    <text evidence="8">Involved in the regulation of shoot development and salicylic acid (SA) homeostasis.</text>
</comment>
<comment type="subcellular location">
    <subcellularLocation>
        <location evidence="2">Cytoplasm</location>
    </subcellularLocation>
    <subcellularLocation>
        <location evidence="1">Nucleus</location>
    </subcellularLocation>
</comment>
<keyword evidence="9" id="KW-0560">Oxidoreductase</keyword>
<organism evidence="11 12">
    <name type="scientific">Punica granatum</name>
    <name type="common">Pomegranate</name>
    <dbReference type="NCBI Taxonomy" id="22663"/>
    <lineage>
        <taxon>Eukaryota</taxon>
        <taxon>Viridiplantae</taxon>
        <taxon>Streptophyta</taxon>
        <taxon>Embryophyta</taxon>
        <taxon>Tracheophyta</taxon>
        <taxon>Spermatophyta</taxon>
        <taxon>Magnoliopsida</taxon>
        <taxon>eudicotyledons</taxon>
        <taxon>Gunneridae</taxon>
        <taxon>Pentapetalae</taxon>
        <taxon>rosids</taxon>
        <taxon>malvids</taxon>
        <taxon>Myrtales</taxon>
        <taxon>Lythraceae</taxon>
        <taxon>Punica</taxon>
    </lineage>
</organism>
<reference evidence="11" key="2">
    <citation type="submission" date="2017-06" db="EMBL/GenBank/DDBJ databases">
        <title>The pomegranate genome and the genomics of punicalagin biosynthesis.</title>
        <authorList>
            <person name="Xu C."/>
        </authorList>
    </citation>
    <scope>NUCLEOTIDE SEQUENCE [LARGE SCALE GENOMIC DNA]</scope>
    <source>
        <tissue evidence="11">Fresh leaf</tissue>
    </source>
</reference>